<dbReference type="eggNOG" id="COG0001">
    <property type="taxonomic scope" value="Bacteria"/>
</dbReference>
<dbReference type="HOGENOM" id="CLU_082735_0_0_12"/>
<dbReference type="Proteomes" id="UP000009222">
    <property type="component" value="Chromosome"/>
</dbReference>
<dbReference type="InParanoid" id="F5YD78"/>
<reference evidence="1 2" key="2">
    <citation type="journal article" date="2011" name="ISME J.">
        <title>RNA-seq reveals cooperative metabolic interactions between two termite-gut spirochete species in co-culture.</title>
        <authorList>
            <person name="Rosenthal A.Z."/>
            <person name="Matson E.G."/>
            <person name="Eldar A."/>
            <person name="Leadbetter J.R."/>
        </authorList>
    </citation>
    <scope>NUCLEOTIDE SEQUENCE [LARGE SCALE GENOMIC DNA]</scope>
    <source>
        <strain evidence="2">ATCC BAA-888 / DSM 13862 / ZAS-9</strain>
    </source>
</reference>
<proteinExistence type="predicted"/>
<name>F5YD78_LEAAZ</name>
<dbReference type="RefSeq" id="WP_015712799.1">
    <property type="nucleotide sequence ID" value="NC_015577.1"/>
</dbReference>
<evidence type="ECO:0000313" key="1">
    <source>
        <dbReference type="EMBL" id="AEF82051.1"/>
    </source>
</evidence>
<dbReference type="AlphaFoldDB" id="F5YD78"/>
<dbReference type="EMBL" id="CP001841">
    <property type="protein sequence ID" value="AEF82051.1"/>
    <property type="molecule type" value="Genomic_DNA"/>
</dbReference>
<sequence length="254" mass="28344">MNNASLLRLIPPVLRARDYHLYPGTSTRLVDLWLDGGKALLGHKPPKVLGELKNSAERGLFSPLPHPQEKHFIKALSRLFPNRSFRAYADGSSLNRALSHAAQDVAPLFTWRPFMGNTETLSAYPLIFPVLPWPLAPLALVLDKELEPQFPEGDIIPPAILAATTRAVHNLLASPERGSPKYPKIEKALKTPRHPWKREGIYLSYGDTIDMNFWEALWKQFLEAGFLLPPTPDDPLILPGTLSQGEETKLAALL</sequence>
<evidence type="ECO:0000313" key="2">
    <source>
        <dbReference type="Proteomes" id="UP000009222"/>
    </source>
</evidence>
<keyword evidence="2" id="KW-1185">Reference proteome</keyword>
<dbReference type="KEGG" id="taz:TREAZ_2735"/>
<dbReference type="OrthoDB" id="356614at2"/>
<dbReference type="InterPro" id="IPR015424">
    <property type="entry name" value="PyrdxlP-dep_Trfase"/>
</dbReference>
<dbReference type="STRING" id="545695.TREAZ_2735"/>
<organism evidence="1 2">
    <name type="scientific">Leadbettera azotonutricia (strain ATCC BAA-888 / DSM 13862 / ZAS-9)</name>
    <name type="common">Treponema azotonutricium</name>
    <dbReference type="NCBI Taxonomy" id="545695"/>
    <lineage>
        <taxon>Bacteria</taxon>
        <taxon>Pseudomonadati</taxon>
        <taxon>Spirochaetota</taxon>
        <taxon>Spirochaetia</taxon>
        <taxon>Spirochaetales</taxon>
        <taxon>Breznakiellaceae</taxon>
        <taxon>Leadbettera</taxon>
    </lineage>
</organism>
<gene>
    <name evidence="1" type="ordered locus">TREAZ_2735</name>
</gene>
<accession>F5YD78</accession>
<protein>
    <submittedName>
        <fullName evidence="1">Uncharacterized protein</fullName>
    </submittedName>
</protein>
<reference evidence="2" key="1">
    <citation type="submission" date="2009-12" db="EMBL/GenBank/DDBJ databases">
        <title>Complete sequence of Treponema azotonutricium strain ZAS-9.</title>
        <authorList>
            <person name="Tetu S.G."/>
            <person name="Matson E."/>
            <person name="Ren Q."/>
            <person name="Seshadri R."/>
            <person name="Elbourne L."/>
            <person name="Hassan K.A."/>
            <person name="Durkin A."/>
            <person name="Radune D."/>
            <person name="Mohamoud Y."/>
            <person name="Shay R."/>
            <person name="Jin S."/>
            <person name="Zhang X."/>
            <person name="Lucey K."/>
            <person name="Ballor N.R."/>
            <person name="Ottesen E."/>
            <person name="Rosenthal R."/>
            <person name="Allen A."/>
            <person name="Leadbetter J.R."/>
            <person name="Paulsen I.T."/>
        </authorList>
    </citation>
    <scope>NUCLEOTIDE SEQUENCE [LARGE SCALE GENOMIC DNA]</scope>
    <source>
        <strain evidence="2">ATCC BAA-888 / DSM 13862 / ZAS-9</strain>
    </source>
</reference>
<dbReference type="SUPFAM" id="SSF53383">
    <property type="entry name" value="PLP-dependent transferases"/>
    <property type="match status" value="1"/>
</dbReference>